<feature type="compositionally biased region" description="Basic and acidic residues" evidence="1">
    <location>
        <begin position="575"/>
        <end position="590"/>
    </location>
</feature>
<keyword evidence="3" id="KW-1185">Reference proteome</keyword>
<accession>A0A4P6XLY2</accession>
<name>A0A4P6XLY2_9ASCO</name>
<dbReference type="AlphaFoldDB" id="A0A4P6XLY2"/>
<evidence type="ECO:0000256" key="1">
    <source>
        <dbReference type="SAM" id="MobiDB-lite"/>
    </source>
</evidence>
<sequence length="611" mass="70281">MLASRISNCYFCFCNADCCCCQRQIQDSKQKHREDNCRIGKSRRRLPGADFRGLLSGPSIKNTNTPVPHIWLYCRRPSDQLRDKRLKHHNSPFCDGRSVMSAPAIPGFSYDPERKRYFKITNGDQRLNAAYSNNAVQAEERRAQHRGLQEQKHTKNIDDVSKTGLIFERNRRPQNLSQWLLQRKQGEVMPNPGLNERLPPAAIEGYSSPVWPFPYLNGYLRARNGCLTFIHEDDFMRPDFVGDLSLARLSDPEDSSAPCRILRVETYKGWVSCLYGKSLKILRWSLIEGTRHVQFTNFSTVFDRKMEEFCELEDWEGSYPKILNAGLLARFYDGFLIAYLSLGYEIKMGLKPFRVEDIHVTPLSHVLFFKEHDTFCRAGKNSYFVTGGIVAVRSSMVGEKDWDFRAAIHGFYVTVLGVAQEEARHLVRMYVVTAKAIIIRDFLEESLKRVASDVVIPICNDNQAFPLIHKMKEYILVEEGEGLFKVVDTKRLITKTVKVNIKLASPRVTMPRMFESKNQLYIADSNSTYLLGNSLQFRILVDRKDLELDVEYEDLEPYDLDTEVPEIEVLDSDELDLRDRDTSDLSRSDMSESDWSISDSAPLDADLSSDF</sequence>
<dbReference type="Proteomes" id="UP000292447">
    <property type="component" value="Chromosome III"/>
</dbReference>
<gene>
    <name evidence="2" type="ORF">METSCH_C02360</name>
</gene>
<evidence type="ECO:0000313" key="3">
    <source>
        <dbReference type="Proteomes" id="UP000292447"/>
    </source>
</evidence>
<dbReference type="EMBL" id="CP034458">
    <property type="protein sequence ID" value="QBM88270.1"/>
    <property type="molecule type" value="Genomic_DNA"/>
</dbReference>
<evidence type="ECO:0000313" key="2">
    <source>
        <dbReference type="EMBL" id="QBM88270.1"/>
    </source>
</evidence>
<feature type="compositionally biased region" description="Low complexity" evidence="1">
    <location>
        <begin position="598"/>
        <end position="611"/>
    </location>
</feature>
<feature type="region of interest" description="Disordered" evidence="1">
    <location>
        <begin position="571"/>
        <end position="611"/>
    </location>
</feature>
<organism evidence="2 3">
    <name type="scientific">Metschnikowia aff. pulcherrima</name>
    <dbReference type="NCBI Taxonomy" id="2163413"/>
    <lineage>
        <taxon>Eukaryota</taxon>
        <taxon>Fungi</taxon>
        <taxon>Dikarya</taxon>
        <taxon>Ascomycota</taxon>
        <taxon>Saccharomycotina</taxon>
        <taxon>Pichiomycetes</taxon>
        <taxon>Metschnikowiaceae</taxon>
        <taxon>Metschnikowia</taxon>
    </lineage>
</organism>
<proteinExistence type="predicted"/>
<protein>
    <submittedName>
        <fullName evidence="2">Uncharacterized protein</fullName>
    </submittedName>
</protein>
<reference evidence="3" key="1">
    <citation type="submission" date="2019-03" db="EMBL/GenBank/DDBJ databases">
        <title>Snf2 controls pulcherriminic acid biosynthesis and connects pigmentation and antifungal activity of the yeast Metschnikowia pulcherrima.</title>
        <authorList>
            <person name="Gore-Lloyd D."/>
            <person name="Sumann I."/>
            <person name="Brachmann A.O."/>
            <person name="Schneeberger K."/>
            <person name="Ortiz-Merino R.A."/>
            <person name="Moreno-Beltran M."/>
            <person name="Schlaefli M."/>
            <person name="Kirner P."/>
            <person name="Santos Kron A."/>
            <person name="Wolfe K.H."/>
            <person name="Piel J."/>
            <person name="Ahrens C.H."/>
            <person name="Henk D."/>
            <person name="Freimoser F.M."/>
        </authorList>
    </citation>
    <scope>NUCLEOTIDE SEQUENCE [LARGE SCALE GENOMIC DNA]</scope>
    <source>
        <strain evidence="3">APC 1.2</strain>
    </source>
</reference>